<feature type="transmembrane region" description="Helical" evidence="1">
    <location>
        <begin position="167"/>
        <end position="185"/>
    </location>
</feature>
<protein>
    <submittedName>
        <fullName evidence="2">Uncharacterized protein</fullName>
    </submittedName>
</protein>
<reference evidence="2" key="2">
    <citation type="submission" date="2021-04" db="EMBL/GenBank/DDBJ databases">
        <authorList>
            <person name="Gilroy R."/>
        </authorList>
    </citation>
    <scope>NUCLEOTIDE SEQUENCE</scope>
    <source>
        <strain evidence="2">ChiGjej4B4-7305</strain>
    </source>
</reference>
<keyword evidence="1" id="KW-0472">Membrane</keyword>
<comment type="caution">
    <text evidence="2">The sequence shown here is derived from an EMBL/GenBank/DDBJ whole genome shotgun (WGS) entry which is preliminary data.</text>
</comment>
<name>A0A9D2J349_9MICO</name>
<evidence type="ECO:0000313" key="2">
    <source>
        <dbReference type="EMBL" id="HIZ34748.1"/>
    </source>
</evidence>
<accession>A0A9D2J349</accession>
<reference evidence="2" key="1">
    <citation type="journal article" date="2021" name="PeerJ">
        <title>Extensive microbial diversity within the chicken gut microbiome revealed by metagenomics and culture.</title>
        <authorList>
            <person name="Gilroy R."/>
            <person name="Ravi A."/>
            <person name="Getino M."/>
            <person name="Pursley I."/>
            <person name="Horton D.L."/>
            <person name="Alikhan N.F."/>
            <person name="Baker D."/>
            <person name="Gharbi K."/>
            <person name="Hall N."/>
            <person name="Watson M."/>
            <person name="Adriaenssens E.M."/>
            <person name="Foster-Nyarko E."/>
            <person name="Jarju S."/>
            <person name="Secka A."/>
            <person name="Antonio M."/>
            <person name="Oren A."/>
            <person name="Chaudhuri R.R."/>
            <person name="La Ragione R."/>
            <person name="Hildebrand F."/>
            <person name="Pallen M.J."/>
        </authorList>
    </citation>
    <scope>NUCLEOTIDE SEQUENCE</scope>
    <source>
        <strain evidence="2">ChiGjej4B4-7305</strain>
    </source>
</reference>
<dbReference type="Proteomes" id="UP000824037">
    <property type="component" value="Unassembled WGS sequence"/>
</dbReference>
<evidence type="ECO:0000313" key="3">
    <source>
        <dbReference type="Proteomes" id="UP000824037"/>
    </source>
</evidence>
<feature type="transmembrane region" description="Helical" evidence="1">
    <location>
        <begin position="135"/>
        <end position="155"/>
    </location>
</feature>
<feature type="transmembrane region" description="Helical" evidence="1">
    <location>
        <begin position="98"/>
        <end position="123"/>
    </location>
</feature>
<sequence>MHEVDPRALQRAGGGAGAVVMLACLVLLVASAVGVLVMGPLSETPLPQPGLPEVPAYVATHAATMFVVAGSNLVAAAALYVYGAYVPQAVHSLRRVRFALLLAVAMLVLSALAGLLLAVLASVASDGVLHVLHTLAWLSGGVLHVATLGLYIAWLSRSLLWPPLLRASGGLVGWYALACLVVLVAPDLSPFGVAARLPCLLWLLVAAHQSAFHDRG</sequence>
<gene>
    <name evidence="2" type="ORF">H9815_03130</name>
</gene>
<dbReference type="PROSITE" id="PS51257">
    <property type="entry name" value="PROKAR_LIPOPROTEIN"/>
    <property type="match status" value="1"/>
</dbReference>
<feature type="transmembrane region" description="Helical" evidence="1">
    <location>
        <begin position="58"/>
        <end position="86"/>
    </location>
</feature>
<organism evidence="2 3">
    <name type="scientific">Candidatus Ruania gallistercoris</name>
    <dbReference type="NCBI Taxonomy" id="2838746"/>
    <lineage>
        <taxon>Bacteria</taxon>
        <taxon>Bacillati</taxon>
        <taxon>Actinomycetota</taxon>
        <taxon>Actinomycetes</taxon>
        <taxon>Micrococcales</taxon>
        <taxon>Ruaniaceae</taxon>
        <taxon>Ruania</taxon>
    </lineage>
</organism>
<keyword evidence="1" id="KW-0812">Transmembrane</keyword>
<proteinExistence type="predicted"/>
<evidence type="ECO:0000256" key="1">
    <source>
        <dbReference type="SAM" id="Phobius"/>
    </source>
</evidence>
<keyword evidence="1" id="KW-1133">Transmembrane helix</keyword>
<dbReference type="AlphaFoldDB" id="A0A9D2J349"/>
<feature type="transmembrane region" description="Helical" evidence="1">
    <location>
        <begin position="12"/>
        <end position="38"/>
    </location>
</feature>
<dbReference type="EMBL" id="DXBY01000055">
    <property type="protein sequence ID" value="HIZ34748.1"/>
    <property type="molecule type" value="Genomic_DNA"/>
</dbReference>